<keyword evidence="2 5" id="KW-0808">Transferase</keyword>
<gene>
    <name evidence="5" type="ORF">DW042_19915</name>
</gene>
<dbReference type="PROSITE" id="PS00101">
    <property type="entry name" value="HEXAPEP_TRANSFERASES"/>
    <property type="match status" value="1"/>
</dbReference>
<dbReference type="Pfam" id="PF00132">
    <property type="entry name" value="Hexapep"/>
    <property type="match status" value="1"/>
</dbReference>
<evidence type="ECO:0000256" key="2">
    <source>
        <dbReference type="ARBA" id="ARBA00022679"/>
    </source>
</evidence>
<dbReference type="InterPro" id="IPR001451">
    <property type="entry name" value="Hexapep"/>
</dbReference>
<dbReference type="EMBL" id="QROC01000033">
    <property type="protein sequence ID" value="RHK91565.1"/>
    <property type="molecule type" value="Genomic_DNA"/>
</dbReference>
<dbReference type="RefSeq" id="WP_118408526.1">
    <property type="nucleotide sequence ID" value="NZ_QROC01000033.1"/>
</dbReference>
<evidence type="ECO:0000313" key="5">
    <source>
        <dbReference type="EMBL" id="RHK91565.1"/>
    </source>
</evidence>
<keyword evidence="3" id="KW-0677">Repeat</keyword>
<accession>A0A415HFW9</accession>
<comment type="caution">
    <text evidence="5">The sequence shown here is derived from an EMBL/GenBank/DDBJ whole genome shotgun (WGS) entry which is preliminary data.</text>
</comment>
<comment type="similarity">
    <text evidence="1">Belongs to the transferase hexapeptide repeat family.</text>
</comment>
<sequence>MSIISKIKALRTVIATYDVKTFEKKLGHLGKGSYLDGPIYCSNPKPIFVGEHSHIFGQANYIIREGKFIVGNYTGIAQGLTVITGDHIFEKGKLCNDSLGMKEQEVVIGDDVRIGAFVTLLPGVHIGRGAIIGAGTVLRNDVPPYAIVSGNPAKVIGFRMNPVDILEHEVMLYPKSERLSEDELYNNYEKFYYNRMEEIVKYLE</sequence>
<dbReference type="InterPro" id="IPR051159">
    <property type="entry name" value="Hexapeptide_acetyltransf"/>
</dbReference>
<proteinExistence type="inferred from homology"/>
<dbReference type="AlphaFoldDB" id="A0A415HFW9"/>
<dbReference type="InterPro" id="IPR018357">
    <property type="entry name" value="Hexapep_transf_CS"/>
</dbReference>
<evidence type="ECO:0000313" key="6">
    <source>
        <dbReference type="Proteomes" id="UP000284417"/>
    </source>
</evidence>
<dbReference type="PANTHER" id="PTHR23416:SF23">
    <property type="entry name" value="ACETYLTRANSFERASE C18B11.09C-RELATED"/>
    <property type="match status" value="1"/>
</dbReference>
<evidence type="ECO:0000256" key="3">
    <source>
        <dbReference type="ARBA" id="ARBA00022737"/>
    </source>
</evidence>
<dbReference type="Proteomes" id="UP000284417">
    <property type="component" value="Unassembled WGS sequence"/>
</dbReference>
<dbReference type="Gene3D" id="2.160.10.10">
    <property type="entry name" value="Hexapeptide repeat proteins"/>
    <property type="match status" value="1"/>
</dbReference>
<keyword evidence="4" id="KW-0012">Acyltransferase</keyword>
<dbReference type="GO" id="GO:0008374">
    <property type="term" value="F:O-acyltransferase activity"/>
    <property type="evidence" value="ECO:0007669"/>
    <property type="project" value="TreeGrafter"/>
</dbReference>
<name>A0A415HFW9_9BACE</name>
<dbReference type="PANTHER" id="PTHR23416">
    <property type="entry name" value="SIALIC ACID SYNTHASE-RELATED"/>
    <property type="match status" value="1"/>
</dbReference>
<dbReference type="GO" id="GO:0005829">
    <property type="term" value="C:cytosol"/>
    <property type="evidence" value="ECO:0007669"/>
    <property type="project" value="TreeGrafter"/>
</dbReference>
<reference evidence="5 6" key="1">
    <citation type="submission" date="2018-08" db="EMBL/GenBank/DDBJ databases">
        <title>A genome reference for cultivated species of the human gut microbiota.</title>
        <authorList>
            <person name="Zou Y."/>
            <person name="Xue W."/>
            <person name="Luo G."/>
        </authorList>
    </citation>
    <scope>NUCLEOTIDE SEQUENCE [LARGE SCALE GENOMIC DNA]</scope>
    <source>
        <strain evidence="5 6">AF39-6AC</strain>
    </source>
</reference>
<evidence type="ECO:0000256" key="4">
    <source>
        <dbReference type="ARBA" id="ARBA00023315"/>
    </source>
</evidence>
<organism evidence="5 6">
    <name type="scientific">Bacteroides xylanisolvens</name>
    <dbReference type="NCBI Taxonomy" id="371601"/>
    <lineage>
        <taxon>Bacteria</taxon>
        <taxon>Pseudomonadati</taxon>
        <taxon>Bacteroidota</taxon>
        <taxon>Bacteroidia</taxon>
        <taxon>Bacteroidales</taxon>
        <taxon>Bacteroidaceae</taxon>
        <taxon>Bacteroides</taxon>
    </lineage>
</organism>
<protein>
    <submittedName>
        <fullName evidence="5">Galactoside O-acetyltransferase</fullName>
    </submittedName>
</protein>
<dbReference type="InterPro" id="IPR011004">
    <property type="entry name" value="Trimer_LpxA-like_sf"/>
</dbReference>
<evidence type="ECO:0000256" key="1">
    <source>
        <dbReference type="ARBA" id="ARBA00007274"/>
    </source>
</evidence>
<dbReference type="SUPFAM" id="SSF51161">
    <property type="entry name" value="Trimeric LpxA-like enzymes"/>
    <property type="match status" value="1"/>
</dbReference>